<dbReference type="GO" id="GO:0033993">
    <property type="term" value="P:response to lipid"/>
    <property type="evidence" value="ECO:0007669"/>
    <property type="project" value="UniProtKB-ARBA"/>
</dbReference>
<dbReference type="Ensembl" id="ENSPCET00000008559.1">
    <property type="protein sequence ID" value="ENSPCEP00000008266.1"/>
    <property type="gene ID" value="ENSPCEG00000006557.1"/>
</dbReference>
<dbReference type="InterPro" id="IPR038178">
    <property type="entry name" value="Kringle_sf"/>
</dbReference>
<evidence type="ECO:0000256" key="2">
    <source>
        <dbReference type="ARBA" id="ARBA00004613"/>
    </source>
</evidence>
<dbReference type="GO" id="GO:1901701">
    <property type="term" value="P:cellular response to oxygen-containing compound"/>
    <property type="evidence" value="ECO:0007669"/>
    <property type="project" value="UniProtKB-ARBA"/>
</dbReference>
<dbReference type="PROSITE" id="PS01253">
    <property type="entry name" value="FN1_1"/>
    <property type="match status" value="1"/>
</dbReference>
<comment type="subcellular location">
    <subcellularLocation>
        <location evidence="2 13">Secreted</location>
    </subcellularLocation>
</comment>
<dbReference type="PROSITE" id="PS50026">
    <property type="entry name" value="EGF_3"/>
    <property type="match status" value="1"/>
</dbReference>
<dbReference type="InterPro" id="IPR000742">
    <property type="entry name" value="EGF"/>
</dbReference>
<dbReference type="SMART" id="SM00130">
    <property type="entry name" value="KR"/>
    <property type="match status" value="2"/>
</dbReference>
<comment type="catalytic activity">
    <reaction evidence="1 13">
        <text>Specific cleavage of Arg-|-Val bond in plasminogen to form plasmin.</text>
        <dbReference type="EC" id="3.4.21.68"/>
    </reaction>
</comment>
<dbReference type="CDD" id="cd00190">
    <property type="entry name" value="Tryp_SPc"/>
    <property type="match status" value="1"/>
</dbReference>
<comment type="caution">
    <text evidence="16">Lacks conserved residue(s) required for the propagation of feature annotation.</text>
</comment>
<dbReference type="PROSITE" id="PS01186">
    <property type="entry name" value="EGF_2"/>
    <property type="match status" value="1"/>
</dbReference>
<evidence type="ECO:0000259" key="21">
    <source>
        <dbReference type="PROSITE" id="PS51091"/>
    </source>
</evidence>
<dbReference type="SUPFAM" id="SSF57440">
    <property type="entry name" value="Kringle-like"/>
    <property type="match status" value="2"/>
</dbReference>
<feature type="domain" description="Kringle" evidence="19">
    <location>
        <begin position="238"/>
        <end position="320"/>
    </location>
</feature>
<feature type="disulfide bond" evidence="15">
    <location>
        <begin position="291"/>
        <end position="315"/>
    </location>
</feature>
<evidence type="ECO:0000313" key="23">
    <source>
        <dbReference type="Proteomes" id="UP000694393"/>
    </source>
</evidence>
<evidence type="ECO:0000256" key="5">
    <source>
        <dbReference type="ARBA" id="ARBA00022572"/>
    </source>
</evidence>
<dbReference type="PROSITE" id="PS00134">
    <property type="entry name" value="TRYPSIN_HIS"/>
    <property type="match status" value="1"/>
</dbReference>
<dbReference type="Pfam" id="PF00008">
    <property type="entry name" value="EGF"/>
    <property type="match status" value="1"/>
</dbReference>
<dbReference type="InterPro" id="IPR018114">
    <property type="entry name" value="TRYPSIN_HIS"/>
</dbReference>
<dbReference type="SMART" id="SM00058">
    <property type="entry name" value="FN1"/>
    <property type="match status" value="1"/>
</dbReference>
<keyword evidence="23" id="KW-1185">Reference proteome</keyword>
<dbReference type="InterPro" id="IPR001254">
    <property type="entry name" value="Trypsin_dom"/>
</dbReference>
<evidence type="ECO:0000256" key="3">
    <source>
        <dbReference type="ARBA" id="ARBA00022525"/>
    </source>
</evidence>
<dbReference type="GO" id="GO:0031639">
    <property type="term" value="P:plasminogen activation"/>
    <property type="evidence" value="ECO:0007669"/>
    <property type="project" value="InterPro"/>
</dbReference>
<evidence type="ECO:0000256" key="14">
    <source>
        <dbReference type="PIRSR" id="PIRSR001145-1"/>
    </source>
</evidence>
<dbReference type="AlphaFoldDB" id="A0A8C8RQK3"/>
<feature type="disulfide bond" evidence="15">
    <location>
        <begin position="108"/>
        <end position="119"/>
    </location>
</feature>
<dbReference type="PRINTS" id="PR00722">
    <property type="entry name" value="CHYMOTRYPSIN"/>
</dbReference>
<evidence type="ECO:0000259" key="20">
    <source>
        <dbReference type="PROSITE" id="PS50240"/>
    </source>
</evidence>
<keyword evidence="5 17" id="KW-0420">Kringle</keyword>
<comment type="similarity">
    <text evidence="13">Belongs to the peptidase S1 family.</text>
</comment>
<evidence type="ECO:0000256" key="4">
    <source>
        <dbReference type="ARBA" id="ARBA00022536"/>
    </source>
</evidence>
<evidence type="ECO:0000256" key="7">
    <source>
        <dbReference type="ARBA" id="ARBA00022729"/>
    </source>
</evidence>
<dbReference type="PROSITE" id="PS00135">
    <property type="entry name" value="TRYPSIN_SER"/>
    <property type="match status" value="1"/>
</dbReference>
<dbReference type="GO" id="GO:0014909">
    <property type="term" value="P:smooth muscle cell migration"/>
    <property type="evidence" value="ECO:0007669"/>
    <property type="project" value="TreeGrafter"/>
</dbReference>
<feature type="disulfide bond" evidence="15">
    <location>
        <begin position="171"/>
        <end position="213"/>
    </location>
</feature>
<dbReference type="Proteomes" id="UP000694393">
    <property type="component" value="Unplaced"/>
</dbReference>
<dbReference type="PROSITE" id="PS50240">
    <property type="entry name" value="TRYPSIN_DOM"/>
    <property type="match status" value="1"/>
</dbReference>
<proteinExistence type="inferred from homology"/>
<dbReference type="InterPro" id="IPR050127">
    <property type="entry name" value="Serine_Proteases_S1"/>
</dbReference>
<dbReference type="PANTHER" id="PTHR24264:SF42">
    <property type="entry name" value="TISSUE-TYPE PLASMINOGEN ACTIVATOR"/>
    <property type="match status" value="1"/>
</dbReference>
<dbReference type="InterPro" id="IPR033116">
    <property type="entry name" value="TRYPSIN_SER"/>
</dbReference>
<feature type="active site" description="Charge relay system" evidence="14">
    <location>
        <position position="430"/>
    </location>
</feature>
<dbReference type="GO" id="GO:0048008">
    <property type="term" value="P:platelet-derived growth factor receptor signaling pathway"/>
    <property type="evidence" value="ECO:0007669"/>
    <property type="project" value="TreeGrafter"/>
</dbReference>
<feature type="domain" description="EGF-like" evidence="18">
    <location>
        <begin position="104"/>
        <end position="143"/>
    </location>
</feature>
<evidence type="ECO:0000256" key="11">
    <source>
        <dbReference type="ARBA" id="ARBA00023180"/>
    </source>
</evidence>
<evidence type="ECO:0000256" key="12">
    <source>
        <dbReference type="ARBA" id="ARBA00023202"/>
    </source>
</evidence>
<feature type="disulfide bond" evidence="15">
    <location>
        <begin position="113"/>
        <end position="131"/>
    </location>
</feature>
<feature type="disulfide bond" evidence="15">
    <location>
        <begin position="150"/>
        <end position="231"/>
    </location>
</feature>
<dbReference type="Gene3D" id="2.10.25.10">
    <property type="entry name" value="Laminin"/>
    <property type="match status" value="1"/>
</dbReference>
<dbReference type="PRINTS" id="PR00018">
    <property type="entry name" value="KRINGLE"/>
</dbReference>
<feature type="disulfide bond" evidence="15">
    <location>
        <begin position="468"/>
        <end position="537"/>
    </location>
</feature>
<dbReference type="CDD" id="cd00108">
    <property type="entry name" value="KR"/>
    <property type="match status" value="2"/>
</dbReference>
<keyword evidence="9 13" id="KW-0720">Serine protease</keyword>
<keyword evidence="6 13" id="KW-0645">Protease</keyword>
<dbReference type="GO" id="GO:0005615">
    <property type="term" value="C:extracellular space"/>
    <property type="evidence" value="ECO:0007669"/>
    <property type="project" value="UniProtKB-ARBA"/>
</dbReference>
<dbReference type="SMART" id="SM00181">
    <property type="entry name" value="EGF"/>
    <property type="match status" value="1"/>
</dbReference>
<dbReference type="FunFam" id="2.10.70.10:FF:000043">
    <property type="entry name" value="Plasminogen activator"/>
    <property type="match status" value="1"/>
</dbReference>
<evidence type="ECO:0000256" key="17">
    <source>
        <dbReference type="PROSITE-ProRule" id="PRU00121"/>
    </source>
</evidence>
<feature type="disulfide bond" evidence="15">
    <location>
        <begin position="374"/>
        <end position="443"/>
    </location>
</feature>
<evidence type="ECO:0000256" key="8">
    <source>
        <dbReference type="ARBA" id="ARBA00022801"/>
    </source>
</evidence>
<evidence type="ECO:0000256" key="9">
    <source>
        <dbReference type="ARBA" id="ARBA00022825"/>
    </source>
</evidence>
<feature type="domain" description="Kringle" evidence="19">
    <location>
        <begin position="149"/>
        <end position="231"/>
    </location>
</feature>
<evidence type="ECO:0000313" key="22">
    <source>
        <dbReference type="Ensembl" id="ENSPCEP00000008266.1"/>
    </source>
</evidence>
<dbReference type="SMART" id="SM00020">
    <property type="entry name" value="Tryp_SPc"/>
    <property type="match status" value="1"/>
</dbReference>
<dbReference type="Gene3D" id="2.40.10.10">
    <property type="entry name" value="Trypsin-like serine proteases"/>
    <property type="match status" value="2"/>
</dbReference>
<dbReference type="EC" id="3.4.21.68" evidence="13"/>
<feature type="disulfide bond" evidence="15">
    <location>
        <begin position="239"/>
        <end position="320"/>
    </location>
</feature>
<dbReference type="FunFam" id="2.40.10.10:FF:000003">
    <property type="entry name" value="Transmembrane serine protease 3"/>
    <property type="match status" value="1"/>
</dbReference>
<feature type="disulfide bond" evidence="15 16">
    <location>
        <begin position="133"/>
        <end position="142"/>
    </location>
</feature>
<dbReference type="CDD" id="cd00061">
    <property type="entry name" value="FN1"/>
    <property type="match status" value="1"/>
</dbReference>
<dbReference type="Pfam" id="PF00051">
    <property type="entry name" value="Kringle"/>
    <property type="match status" value="2"/>
</dbReference>
<keyword evidence="12 13" id="KW-0617">Plasminogen activation</keyword>
<dbReference type="InterPro" id="IPR026280">
    <property type="entry name" value="Tissue_plasm_act"/>
</dbReference>
<feature type="disulfide bond" evidence="15">
    <location>
        <begin position="91"/>
        <end position="100"/>
    </location>
</feature>
<dbReference type="GO" id="GO:0004252">
    <property type="term" value="F:serine-type endopeptidase activity"/>
    <property type="evidence" value="ECO:0007669"/>
    <property type="project" value="UniProtKB-UniRule"/>
</dbReference>
<feature type="disulfide bond" evidence="15">
    <location>
        <begin position="202"/>
        <end position="226"/>
    </location>
</feature>
<dbReference type="InterPro" id="IPR009003">
    <property type="entry name" value="Peptidase_S1_PA"/>
</dbReference>
<dbReference type="Gene3D" id="2.40.20.10">
    <property type="entry name" value="Plasminogen Kringle 4"/>
    <property type="match status" value="2"/>
</dbReference>
<name>A0A8C8RQK3_9SAUR</name>
<feature type="active site" description="Charge relay system" evidence="14">
    <location>
        <position position="531"/>
    </location>
</feature>
<dbReference type="PROSITE" id="PS00021">
    <property type="entry name" value="KRINGLE_1"/>
    <property type="match status" value="2"/>
</dbReference>
<evidence type="ECO:0000256" key="10">
    <source>
        <dbReference type="ARBA" id="ARBA00023157"/>
    </source>
</evidence>
<evidence type="ECO:0000256" key="16">
    <source>
        <dbReference type="PROSITE-ProRule" id="PRU00076"/>
    </source>
</evidence>
<organism evidence="22 23">
    <name type="scientific">Pelusios castaneus</name>
    <name type="common">West African mud turtle</name>
    <dbReference type="NCBI Taxonomy" id="367368"/>
    <lineage>
        <taxon>Eukaryota</taxon>
        <taxon>Metazoa</taxon>
        <taxon>Chordata</taxon>
        <taxon>Craniata</taxon>
        <taxon>Vertebrata</taxon>
        <taxon>Euteleostomi</taxon>
        <taxon>Archelosauria</taxon>
        <taxon>Testudinata</taxon>
        <taxon>Testudines</taxon>
        <taxon>Pleurodira</taxon>
        <taxon>Pelomedusidae</taxon>
        <taxon>Pelusios</taxon>
    </lineage>
</organism>
<protein>
    <recommendedName>
        <fullName evidence="13">Plasminogen activator</fullName>
        <ecNumber evidence="13">3.4.21.68</ecNumber>
    </recommendedName>
</protein>
<dbReference type="PROSITE" id="PS50070">
    <property type="entry name" value="KRINGLE_2"/>
    <property type="match status" value="2"/>
</dbReference>
<feature type="disulfide bond" evidence="15">
    <location>
        <begin position="366"/>
        <end position="382"/>
    </location>
</feature>
<sequence>MHIQKTKRLVEHITSNSTAGKWTWQVWRGRGRALLREGRSTLLSGDQTVLFPFPKCFLSPTAATCIDSSTQQIYQQRETWLRLTGSRVEYCACDRGQSRCHSVPVRSCADQKCYNGGQCKQALYSPLLFICQCRQGFSGKQCEIDTKVTCYKGLGVRYRGTWSVTQSGSECLNWNISALAQKKYNGRRADAAQLGLGNHNYCRNPDEDSKPWCHIYKGGTYTWEYCSTPACSKGGKQDCFSGKGTEYRGRHSTTSSGATCLRWDSRLIANKVYTAWKVNAQQLDLGSHNFCRNPDNDSRPWCYVLEAGLPKWEYCDVPACSTCGLRQRKTAQFRIVNGAYADITSHPWQAAIFAKNQRATREYFLCGGILINSCWVLSAAHCFEERFRFNQLRIVLGRTSRTSPENNEQQFQVEKYILHSKYDPETYDNDIVLLQLKSGSEECAIETDTVRPVCLPEPGLRLPDWTECEVSGYGKHEEFSPFYSEQLKEGHVRLFPASRCTSQHLGNRTVTENMLCAGDTRKLDDACKGDSGGPLVCMKDNHMRLTGIISWGLGCGRKDTPGVYTNVTRYLDWIQDNMKA</sequence>
<dbReference type="FunFam" id="2.40.20.10:FF:000001">
    <property type="entry name" value="Urokinase-type plasminogen activator"/>
    <property type="match status" value="2"/>
</dbReference>
<keyword evidence="8 13" id="KW-0378">Hydrolase</keyword>
<dbReference type="PROSITE" id="PS51091">
    <property type="entry name" value="FN1_2"/>
    <property type="match status" value="1"/>
</dbReference>
<dbReference type="SUPFAM" id="SSF50494">
    <property type="entry name" value="Trypsin-like serine proteases"/>
    <property type="match status" value="1"/>
</dbReference>
<evidence type="ECO:0000256" key="15">
    <source>
        <dbReference type="PIRSR" id="PIRSR001145-3"/>
    </source>
</evidence>
<feature type="disulfide bond" description="Interchain (between A and B chains)" evidence="15">
    <location>
        <begin position="323"/>
        <end position="454"/>
    </location>
</feature>
<dbReference type="PROSITE" id="PS00022">
    <property type="entry name" value="EGF_1"/>
    <property type="match status" value="1"/>
</dbReference>
<evidence type="ECO:0000256" key="13">
    <source>
        <dbReference type="PIRNR" id="PIRNR001145"/>
    </source>
</evidence>
<dbReference type="InterPro" id="IPR001314">
    <property type="entry name" value="Peptidase_S1A"/>
</dbReference>
<evidence type="ECO:0000256" key="1">
    <source>
        <dbReference type="ARBA" id="ARBA00001538"/>
    </source>
</evidence>
<keyword evidence="4 16" id="KW-0245">EGF-like domain</keyword>
<dbReference type="PANTHER" id="PTHR24264">
    <property type="entry name" value="TRYPSIN-RELATED"/>
    <property type="match status" value="1"/>
</dbReference>
<keyword evidence="7" id="KW-0732">Signal</keyword>
<dbReference type="PIRSF" id="PIRSF001145">
    <property type="entry name" value="Tissue_plasm_act"/>
    <property type="match status" value="1"/>
</dbReference>
<feature type="disulfide bond" evidence="15">
    <location>
        <begin position="527"/>
        <end position="555"/>
    </location>
</feature>
<reference evidence="22" key="2">
    <citation type="submission" date="2025-09" db="UniProtKB">
        <authorList>
            <consortium name="Ensembl"/>
        </authorList>
    </citation>
    <scope>IDENTIFICATION</scope>
</reference>
<feature type="disulfide bond" evidence="15">
    <location>
        <begin position="500"/>
        <end position="516"/>
    </location>
</feature>
<feature type="active site" description="Charge relay system" evidence="14">
    <location>
        <position position="381"/>
    </location>
</feature>
<evidence type="ECO:0000256" key="6">
    <source>
        <dbReference type="ARBA" id="ARBA00022670"/>
    </source>
</evidence>
<keyword evidence="11" id="KW-0325">Glycoprotein</keyword>
<feature type="disulfide bond" evidence="15">
    <location>
        <begin position="260"/>
        <end position="302"/>
    </location>
</feature>
<evidence type="ECO:0000259" key="19">
    <source>
        <dbReference type="PROSITE" id="PS50070"/>
    </source>
</evidence>
<feature type="domain" description="Peptidase S1" evidence="20">
    <location>
        <begin position="335"/>
        <end position="579"/>
    </location>
</feature>
<dbReference type="Pfam" id="PF00039">
    <property type="entry name" value="fn1"/>
    <property type="match status" value="1"/>
</dbReference>
<dbReference type="SUPFAM" id="SSF57603">
    <property type="entry name" value="FnI-like domain"/>
    <property type="match status" value="1"/>
</dbReference>
<dbReference type="InterPro" id="IPR000083">
    <property type="entry name" value="Fibronectin_type1"/>
</dbReference>
<feature type="domain" description="Fibronectin type-I" evidence="21">
    <location>
        <begin position="63"/>
        <end position="103"/>
    </location>
</feature>
<keyword evidence="3 13" id="KW-0964">Secreted</keyword>
<evidence type="ECO:0000259" key="18">
    <source>
        <dbReference type="PROSITE" id="PS50026"/>
    </source>
</evidence>
<dbReference type="InterPro" id="IPR013806">
    <property type="entry name" value="Kringle-like"/>
</dbReference>
<dbReference type="Gene3D" id="2.10.70.10">
    <property type="entry name" value="Complement Module, domain 1"/>
    <property type="match status" value="1"/>
</dbReference>
<reference evidence="22" key="1">
    <citation type="submission" date="2025-08" db="UniProtKB">
        <authorList>
            <consortium name="Ensembl"/>
        </authorList>
    </citation>
    <scope>IDENTIFICATION</scope>
</reference>
<keyword evidence="10 15" id="KW-1015">Disulfide bond</keyword>
<accession>A0A8C8RQK3</accession>
<dbReference type="Pfam" id="PF00089">
    <property type="entry name" value="Trypsin"/>
    <property type="match status" value="1"/>
</dbReference>
<dbReference type="InterPro" id="IPR018056">
    <property type="entry name" value="Kringle_CS"/>
</dbReference>
<dbReference type="InterPro" id="IPR000001">
    <property type="entry name" value="Kringle"/>
</dbReference>
<feature type="disulfide bond" evidence="15">
    <location>
        <begin position="65"/>
        <end position="93"/>
    </location>
</feature>
<dbReference type="InterPro" id="IPR043504">
    <property type="entry name" value="Peptidase_S1_PA_chymotrypsin"/>
</dbReference>